<feature type="domain" description="Protein kinase" evidence="9">
    <location>
        <begin position="8"/>
        <end position="265"/>
    </location>
</feature>
<feature type="domain" description="AGC-kinase C-terminal" evidence="10">
    <location>
        <begin position="266"/>
        <end position="327"/>
    </location>
</feature>
<dbReference type="SMART" id="SM00220">
    <property type="entry name" value="S_TKc"/>
    <property type="match status" value="1"/>
</dbReference>
<evidence type="ECO:0000256" key="2">
    <source>
        <dbReference type="ARBA" id="ARBA00022553"/>
    </source>
</evidence>
<dbReference type="InterPro" id="IPR011009">
    <property type="entry name" value="Kinase-like_dom_sf"/>
</dbReference>
<evidence type="ECO:0000256" key="3">
    <source>
        <dbReference type="ARBA" id="ARBA00022679"/>
    </source>
</evidence>
<proteinExistence type="inferred from homology"/>
<evidence type="ECO:0000256" key="7">
    <source>
        <dbReference type="PROSITE-ProRule" id="PRU10141"/>
    </source>
</evidence>
<evidence type="ECO:0000313" key="11">
    <source>
        <dbReference type="EnsemblMetazoa" id="CJA01142.1"/>
    </source>
</evidence>
<dbReference type="Pfam" id="PF00069">
    <property type="entry name" value="Pkinase"/>
    <property type="match status" value="1"/>
</dbReference>
<evidence type="ECO:0000256" key="8">
    <source>
        <dbReference type="RuleBase" id="RU000304"/>
    </source>
</evidence>
<evidence type="ECO:0000256" key="6">
    <source>
        <dbReference type="ARBA" id="ARBA00022840"/>
    </source>
</evidence>
<keyword evidence="5" id="KW-0418">Kinase</keyword>
<dbReference type="EnsemblMetazoa" id="CJA01142.1">
    <property type="protein sequence ID" value="CJA01142.1"/>
    <property type="gene ID" value="WBGene00120345"/>
</dbReference>
<keyword evidence="6 7" id="KW-0067">ATP-binding</keyword>
<dbReference type="GO" id="GO:0004674">
    <property type="term" value="F:protein serine/threonine kinase activity"/>
    <property type="evidence" value="ECO:0007669"/>
    <property type="project" value="UniProtKB-KW"/>
</dbReference>
<dbReference type="PROSITE" id="PS00108">
    <property type="entry name" value="PROTEIN_KINASE_ST"/>
    <property type="match status" value="1"/>
</dbReference>
<protein>
    <recommendedName>
        <fullName evidence="13">Non-specific serine/threonine protein kinase</fullName>
    </recommendedName>
</protein>
<keyword evidence="2" id="KW-0597">Phosphoprotein</keyword>
<evidence type="ECO:0008006" key="13">
    <source>
        <dbReference type="Google" id="ProtNLM"/>
    </source>
</evidence>
<dbReference type="InterPro" id="IPR045270">
    <property type="entry name" value="STKc_AGC"/>
</dbReference>
<dbReference type="InterPro" id="IPR000719">
    <property type="entry name" value="Prot_kinase_dom"/>
</dbReference>
<dbReference type="InterPro" id="IPR017441">
    <property type="entry name" value="Protein_kinase_ATP_BS"/>
</dbReference>
<dbReference type="Gene3D" id="1.10.510.10">
    <property type="entry name" value="Transferase(Phosphotransferase) domain 1"/>
    <property type="match status" value="1"/>
</dbReference>
<evidence type="ECO:0000256" key="5">
    <source>
        <dbReference type="ARBA" id="ARBA00022777"/>
    </source>
</evidence>
<accession>A0A8R1DFB4</accession>
<keyword evidence="1 8" id="KW-0723">Serine/threonine-protein kinase</keyword>
<dbReference type="InterPro" id="IPR000961">
    <property type="entry name" value="AGC-kinase_C"/>
</dbReference>
<keyword evidence="4 7" id="KW-0547">Nucleotide-binding</keyword>
<dbReference type="PROSITE" id="PS50011">
    <property type="entry name" value="PROTEIN_KINASE_DOM"/>
    <property type="match status" value="1"/>
</dbReference>
<sequence>MTACADQFDVLRHIGSGAYGEVAAVCKMDGKDKGTVYAMKVMDKKKMLDKKEMVDHEWNILTTINNPFFIKLAYSFQTNRKVVFVMLLAGGGDMLTMIERECLDEDQSKFYICEVIEGLSYLHEKEILHRDIKLENLLIGNDGHVLLTDFGLSATHCDSKDSIGGMIGTRHIMAPEIHMGQKYGFAADWWAVGVTYCDMRSRSTLWDGDDNKEYCDNAAKKRPKFPKVLSPKERGFVNKLIVRDPEKRLGGGSLGSEEIKSHEFFNDVEWSDVSAKKLTPPFIPSAEQLDALEFFPTPKGDRVFPKLQSKAAPLDWEDINYTASELI</sequence>
<dbReference type="AlphaFoldDB" id="A0A8R1DFB4"/>
<dbReference type="InterPro" id="IPR008271">
    <property type="entry name" value="Ser/Thr_kinase_AS"/>
</dbReference>
<dbReference type="PROSITE" id="PS00107">
    <property type="entry name" value="PROTEIN_KINASE_ATP"/>
    <property type="match status" value="1"/>
</dbReference>
<feature type="binding site" evidence="7">
    <location>
        <position position="40"/>
    </location>
    <ligand>
        <name>ATP</name>
        <dbReference type="ChEBI" id="CHEBI:30616"/>
    </ligand>
</feature>
<dbReference type="FunFam" id="1.10.510.10:FF:001024">
    <property type="entry name" value="AGC protein kinase"/>
    <property type="match status" value="1"/>
</dbReference>
<dbReference type="Proteomes" id="UP000005237">
    <property type="component" value="Unassembled WGS sequence"/>
</dbReference>
<name>A0A8R1DFB4_CAEJA</name>
<dbReference type="PANTHER" id="PTHR24351">
    <property type="entry name" value="RIBOSOMAL PROTEIN S6 KINASE"/>
    <property type="match status" value="1"/>
</dbReference>
<reference evidence="12" key="1">
    <citation type="submission" date="2010-08" db="EMBL/GenBank/DDBJ databases">
        <authorList>
            <consortium name="Caenorhabditis japonica Sequencing Consortium"/>
            <person name="Wilson R.K."/>
        </authorList>
    </citation>
    <scope>NUCLEOTIDE SEQUENCE [LARGE SCALE GENOMIC DNA]</scope>
    <source>
        <strain evidence="12">DF5081</strain>
    </source>
</reference>
<dbReference type="PROSITE" id="PS51285">
    <property type="entry name" value="AGC_KINASE_CTER"/>
    <property type="match status" value="1"/>
</dbReference>
<evidence type="ECO:0000256" key="1">
    <source>
        <dbReference type="ARBA" id="ARBA00022527"/>
    </source>
</evidence>
<dbReference type="GO" id="GO:0005524">
    <property type="term" value="F:ATP binding"/>
    <property type="evidence" value="ECO:0007669"/>
    <property type="project" value="UniProtKB-UniRule"/>
</dbReference>
<dbReference type="Gene3D" id="3.30.200.20">
    <property type="entry name" value="Phosphorylase Kinase, domain 1"/>
    <property type="match status" value="1"/>
</dbReference>
<comment type="similarity">
    <text evidence="8">Belongs to the protein kinase superfamily.</text>
</comment>
<keyword evidence="3" id="KW-0808">Transferase</keyword>
<dbReference type="CDD" id="cd05123">
    <property type="entry name" value="STKc_AGC"/>
    <property type="match status" value="1"/>
</dbReference>
<organism evidence="11 12">
    <name type="scientific">Caenorhabditis japonica</name>
    <dbReference type="NCBI Taxonomy" id="281687"/>
    <lineage>
        <taxon>Eukaryota</taxon>
        <taxon>Metazoa</taxon>
        <taxon>Ecdysozoa</taxon>
        <taxon>Nematoda</taxon>
        <taxon>Chromadorea</taxon>
        <taxon>Rhabditida</taxon>
        <taxon>Rhabditina</taxon>
        <taxon>Rhabditomorpha</taxon>
        <taxon>Rhabditoidea</taxon>
        <taxon>Rhabditidae</taxon>
        <taxon>Peloderinae</taxon>
        <taxon>Caenorhabditis</taxon>
    </lineage>
</organism>
<evidence type="ECO:0000313" key="12">
    <source>
        <dbReference type="Proteomes" id="UP000005237"/>
    </source>
</evidence>
<evidence type="ECO:0000259" key="10">
    <source>
        <dbReference type="PROSITE" id="PS51285"/>
    </source>
</evidence>
<dbReference type="SUPFAM" id="SSF56112">
    <property type="entry name" value="Protein kinase-like (PK-like)"/>
    <property type="match status" value="1"/>
</dbReference>
<keyword evidence="12" id="KW-1185">Reference proteome</keyword>
<evidence type="ECO:0000256" key="4">
    <source>
        <dbReference type="ARBA" id="ARBA00022741"/>
    </source>
</evidence>
<reference evidence="11" key="2">
    <citation type="submission" date="2022-06" db="UniProtKB">
        <authorList>
            <consortium name="EnsemblMetazoa"/>
        </authorList>
    </citation>
    <scope>IDENTIFICATION</scope>
    <source>
        <strain evidence="11">DF5081</strain>
    </source>
</reference>
<evidence type="ECO:0000259" key="9">
    <source>
        <dbReference type="PROSITE" id="PS50011"/>
    </source>
</evidence>